<evidence type="ECO:0000256" key="12">
    <source>
        <dbReference type="RuleBase" id="RU000679"/>
    </source>
</evidence>
<dbReference type="AlphaFoldDB" id="A0ABD1EBK2"/>
<evidence type="ECO:0000256" key="3">
    <source>
        <dbReference type="ARBA" id="ARBA00022448"/>
    </source>
</evidence>
<keyword evidence="7" id="KW-0915">Sodium</keyword>
<dbReference type="Gene3D" id="2.60.470.10">
    <property type="entry name" value="Acid-sensing ion channels like domains"/>
    <property type="match status" value="1"/>
</dbReference>
<dbReference type="GO" id="GO:0005272">
    <property type="term" value="F:sodium channel activity"/>
    <property type="evidence" value="ECO:0007669"/>
    <property type="project" value="UniProtKB-KW"/>
</dbReference>
<name>A0ABD1EBK2_HYPHA</name>
<keyword evidence="11 12" id="KW-0407">Ion channel</keyword>
<dbReference type="EMBL" id="JBDJPC010000009">
    <property type="protein sequence ID" value="KAL1492018.1"/>
    <property type="molecule type" value="Genomic_DNA"/>
</dbReference>
<keyword evidence="3 12" id="KW-0813">Transport</keyword>
<dbReference type="InterPro" id="IPR001873">
    <property type="entry name" value="ENaC"/>
</dbReference>
<keyword evidence="9 13" id="KW-0472">Membrane</keyword>
<evidence type="ECO:0000313" key="14">
    <source>
        <dbReference type="EMBL" id="KAL1492018.1"/>
    </source>
</evidence>
<protein>
    <submittedName>
        <fullName evidence="14">Uncharacterized protein</fullName>
    </submittedName>
</protein>
<comment type="caution">
    <text evidence="14">The sequence shown here is derived from an EMBL/GenBank/DDBJ whole genome shotgun (WGS) entry which is preliminary data.</text>
</comment>
<evidence type="ECO:0000256" key="2">
    <source>
        <dbReference type="ARBA" id="ARBA00007193"/>
    </source>
</evidence>
<reference evidence="14 15" key="1">
    <citation type="submission" date="2024-05" db="EMBL/GenBank/DDBJ databases">
        <title>Genetic variation in Jamaican populations of the coffee berry borer (Hypothenemus hampei).</title>
        <authorList>
            <person name="Errbii M."/>
            <person name="Myrie A."/>
        </authorList>
    </citation>
    <scope>NUCLEOTIDE SEQUENCE [LARGE SCALE GENOMIC DNA]</scope>
    <source>
        <strain evidence="14">JA-Hopewell-2020-01-JO</strain>
        <tissue evidence="14">Whole body</tissue>
    </source>
</reference>
<dbReference type="Pfam" id="PF00858">
    <property type="entry name" value="ASC"/>
    <property type="match status" value="1"/>
</dbReference>
<evidence type="ECO:0000256" key="13">
    <source>
        <dbReference type="SAM" id="Phobius"/>
    </source>
</evidence>
<sequence>MPLKRQFFKSARKYFREYCDLSTIHGMKYLAENRTNAERGWWLIVFLLSLTCCSYSIYLVSEKWKNTPIIISFANEEIPIYQIPFPAVTICPLGKSYTYGHTKIIHKLDNSEPISETEYKSFSYINLICDDSSIDLEFSSKPKNFSFDDNFFNQDEFYNFILNITDLYPIIFCRWRNQIFPCRDLFDMILTDDGICYSFNLLSPKRIYKDDVQNYLFDPINHETYDRSSNWSLDRGYSHDSGIDAYPRRALFAGATNGLDVYFYEKLNVKDPLCKWPLQGFKVILHTPSTVPRLSQEHLYLPLNKLLIGAIKPVVVNTSDQVKELKSLKRKCYFQNESSLRYFKEYTQNNCELDCLTRYTLYLCGCVAFYMPMDNVTTICSSRKKKCMKEAERRMLSKKLKWNSENADDDEKLPQCECLPLCSDLSYEVETSSMTWWSPVAQKQKPHTEVSRLVIYFKKNQFIPLKRQEFGDFIDILGIFGGLLGLFTGFSILSIIEIIYFLTVRLLYNIRLYGQWSGKKDEENNS</sequence>
<organism evidence="14 15">
    <name type="scientific">Hypothenemus hampei</name>
    <name type="common">Coffee berry borer</name>
    <dbReference type="NCBI Taxonomy" id="57062"/>
    <lineage>
        <taxon>Eukaryota</taxon>
        <taxon>Metazoa</taxon>
        <taxon>Ecdysozoa</taxon>
        <taxon>Arthropoda</taxon>
        <taxon>Hexapoda</taxon>
        <taxon>Insecta</taxon>
        <taxon>Pterygota</taxon>
        <taxon>Neoptera</taxon>
        <taxon>Endopterygota</taxon>
        <taxon>Coleoptera</taxon>
        <taxon>Polyphaga</taxon>
        <taxon>Cucujiformia</taxon>
        <taxon>Curculionidae</taxon>
        <taxon>Scolytinae</taxon>
        <taxon>Hypothenemus</taxon>
    </lineage>
</organism>
<dbReference type="PRINTS" id="PR01078">
    <property type="entry name" value="AMINACHANNEL"/>
</dbReference>
<keyword evidence="8 12" id="KW-0406">Ion transport</keyword>
<dbReference type="Gene3D" id="1.10.287.770">
    <property type="entry name" value="YojJ-like"/>
    <property type="match status" value="1"/>
</dbReference>
<evidence type="ECO:0000256" key="6">
    <source>
        <dbReference type="ARBA" id="ARBA00022989"/>
    </source>
</evidence>
<keyword evidence="6 13" id="KW-1133">Transmembrane helix</keyword>
<evidence type="ECO:0000256" key="1">
    <source>
        <dbReference type="ARBA" id="ARBA00004141"/>
    </source>
</evidence>
<gene>
    <name evidence="14" type="ORF">ABEB36_012522</name>
</gene>
<dbReference type="PANTHER" id="PTHR11690">
    <property type="entry name" value="AMILORIDE-SENSITIVE SODIUM CHANNEL-RELATED"/>
    <property type="match status" value="1"/>
</dbReference>
<evidence type="ECO:0000256" key="11">
    <source>
        <dbReference type="ARBA" id="ARBA00023303"/>
    </source>
</evidence>
<evidence type="ECO:0000256" key="8">
    <source>
        <dbReference type="ARBA" id="ARBA00023065"/>
    </source>
</evidence>
<comment type="similarity">
    <text evidence="2 12">Belongs to the amiloride-sensitive sodium channel (TC 1.A.6) family.</text>
</comment>
<keyword evidence="4 12" id="KW-0894">Sodium channel</keyword>
<evidence type="ECO:0000256" key="7">
    <source>
        <dbReference type="ARBA" id="ARBA00023053"/>
    </source>
</evidence>
<accession>A0ABD1EBK2</accession>
<evidence type="ECO:0000313" key="15">
    <source>
        <dbReference type="Proteomes" id="UP001566132"/>
    </source>
</evidence>
<evidence type="ECO:0000256" key="4">
    <source>
        <dbReference type="ARBA" id="ARBA00022461"/>
    </source>
</evidence>
<evidence type="ECO:0000256" key="9">
    <source>
        <dbReference type="ARBA" id="ARBA00023136"/>
    </source>
</evidence>
<feature type="transmembrane region" description="Helical" evidence="13">
    <location>
        <begin position="476"/>
        <end position="502"/>
    </location>
</feature>
<keyword evidence="5 12" id="KW-0812">Transmembrane</keyword>
<dbReference type="Proteomes" id="UP001566132">
    <property type="component" value="Unassembled WGS sequence"/>
</dbReference>
<dbReference type="GO" id="GO:0016020">
    <property type="term" value="C:membrane"/>
    <property type="evidence" value="ECO:0007669"/>
    <property type="project" value="UniProtKB-SubCell"/>
</dbReference>
<proteinExistence type="inferred from homology"/>
<comment type="subcellular location">
    <subcellularLocation>
        <location evidence="1">Membrane</location>
        <topology evidence="1">Multi-pass membrane protein</topology>
    </subcellularLocation>
</comment>
<evidence type="ECO:0000256" key="10">
    <source>
        <dbReference type="ARBA" id="ARBA00023201"/>
    </source>
</evidence>
<dbReference type="PANTHER" id="PTHR11690:SF288">
    <property type="entry name" value="AMILORIDE-SENSITIVE NA+ CHANNEL-RELATED"/>
    <property type="match status" value="1"/>
</dbReference>
<keyword evidence="10 12" id="KW-0739">Sodium transport</keyword>
<feature type="transmembrane region" description="Helical" evidence="13">
    <location>
        <begin position="40"/>
        <end position="60"/>
    </location>
</feature>
<keyword evidence="15" id="KW-1185">Reference proteome</keyword>
<evidence type="ECO:0000256" key="5">
    <source>
        <dbReference type="ARBA" id="ARBA00022692"/>
    </source>
</evidence>